<accession>A0A4Q9KZQ1</accession>
<feature type="region of interest" description="Disordered" evidence="1">
    <location>
        <begin position="73"/>
        <end position="99"/>
    </location>
</feature>
<dbReference type="VEuPathDB" id="MicrosporidiaDB:CWI37_0978p0040"/>
<gene>
    <name evidence="2" type="ORF">CWI37_0978p0040</name>
</gene>
<dbReference type="AlphaFoldDB" id="A0A4Q9KZQ1"/>
<protein>
    <submittedName>
        <fullName evidence="2">Uncharacterized protein</fullName>
    </submittedName>
</protein>
<evidence type="ECO:0000313" key="3">
    <source>
        <dbReference type="Proteomes" id="UP000292362"/>
    </source>
</evidence>
<organism evidence="2 3">
    <name type="scientific">Hamiltosporidium tvaerminnensis</name>
    <dbReference type="NCBI Taxonomy" id="1176355"/>
    <lineage>
        <taxon>Eukaryota</taxon>
        <taxon>Fungi</taxon>
        <taxon>Fungi incertae sedis</taxon>
        <taxon>Microsporidia</taxon>
        <taxon>Dubosqiidae</taxon>
        <taxon>Hamiltosporidium</taxon>
    </lineage>
</organism>
<sequence>MRALWENKSEEERNAEKLRINERKAKLARLKALRENISEEERKADLTRLIAPRENKSEEERHLERLRLQNLRKNRTAKNASKETQRNKNSHRISRKRLMTEQPLCIALNELTEFDEKQN</sequence>
<name>A0A4Q9KZQ1_9MICR</name>
<dbReference type="Proteomes" id="UP000292362">
    <property type="component" value="Unassembled WGS sequence"/>
</dbReference>
<reference evidence="2 3" key="1">
    <citation type="submission" date="2017-12" db="EMBL/GenBank/DDBJ databases">
        <authorList>
            <person name="Pombert J.-F."/>
            <person name="Haag K.L."/>
            <person name="Ebert D."/>
        </authorList>
    </citation>
    <scope>NUCLEOTIDE SEQUENCE [LARGE SCALE GENOMIC DNA]</scope>
    <source>
        <strain evidence="2">FI-OER-3-3</strain>
    </source>
</reference>
<comment type="caution">
    <text evidence="2">The sequence shown here is derived from an EMBL/GenBank/DDBJ whole genome shotgun (WGS) entry which is preliminary data.</text>
</comment>
<proteinExistence type="predicted"/>
<evidence type="ECO:0000256" key="1">
    <source>
        <dbReference type="SAM" id="MobiDB-lite"/>
    </source>
</evidence>
<evidence type="ECO:0000313" key="2">
    <source>
        <dbReference type="EMBL" id="TBU00527.1"/>
    </source>
</evidence>
<dbReference type="EMBL" id="PITJ01000978">
    <property type="protein sequence ID" value="TBU00527.1"/>
    <property type="molecule type" value="Genomic_DNA"/>
</dbReference>
<feature type="compositionally biased region" description="Basic residues" evidence="1">
    <location>
        <begin position="88"/>
        <end position="97"/>
    </location>
</feature>